<accession>A0A8J4M090</accession>
<evidence type="ECO:0000256" key="1">
    <source>
        <dbReference type="SAM" id="MobiDB-lite"/>
    </source>
</evidence>
<feature type="compositionally biased region" description="Low complexity" evidence="1">
    <location>
        <begin position="602"/>
        <end position="613"/>
    </location>
</feature>
<feature type="region of interest" description="Disordered" evidence="1">
    <location>
        <begin position="99"/>
        <end position="1124"/>
    </location>
</feature>
<feature type="region of interest" description="Disordered" evidence="1">
    <location>
        <begin position="1205"/>
        <end position="1245"/>
    </location>
</feature>
<feature type="compositionally biased region" description="Basic residues" evidence="1">
    <location>
        <begin position="849"/>
        <end position="858"/>
    </location>
</feature>
<dbReference type="AlphaFoldDB" id="A0A8J4M090"/>
<feature type="compositionally biased region" description="Polar residues" evidence="1">
    <location>
        <begin position="25"/>
        <end position="37"/>
    </location>
</feature>
<feature type="compositionally biased region" description="Polar residues" evidence="1">
    <location>
        <begin position="1076"/>
        <end position="1085"/>
    </location>
</feature>
<dbReference type="InterPro" id="IPR035445">
    <property type="entry name" value="GYF-like_dom_sf"/>
</dbReference>
<proteinExistence type="predicted"/>
<feature type="compositionally biased region" description="Basic and acidic residues" evidence="1">
    <location>
        <begin position="1214"/>
        <end position="1234"/>
    </location>
</feature>
<feature type="compositionally biased region" description="Low complexity" evidence="1">
    <location>
        <begin position="1095"/>
        <end position="1107"/>
    </location>
</feature>
<sequence length="1245" mass="131760">MSEESTDKAAANDVKSSSSRGRSGTASINRSSIGGSTDSKRSSSQDREASPTSNTHNSPMPRKSRSPGCYGGEAHMCSRNCINHDEELTFEEGKMAVENCDDDVDGTPGDLDHSADADALEVPDFSGDAQTPRSGSAGAGSSEDGPSPRDMSPSGSGRRLTVNNADGAEPAADDAGDQPLLQADGPSEDQGRQDSGVCGPWASSLHRQPPTRARSRSRSRSQGHDRTLNRSRNGNCDLGCDRNRGSSRSRSRSPIRRRNLSSVRRGPDRAGGGRMPQSRAGASGSAAGPAAAGGRQKVLPGPRIGQGLRGDVRPSSSPPPATKQRTYQRRHEHPWDGSAGRPPGPGHAHEIPEGQRPTIPCRGDGSALAYKNRRGGRALEHADVPSGQRGWGPGHAVAPREPRPRSPAPVHGMRHPDNPHHNHHHHRNRQDFKHQHQHERRFVEQQPTYAPGPGGGGGGRPDGGDEFNAAWVNGAPPRDLPASVRGGPFRGGGDFGPPPLQAPPLRRGPSPPPPPPPPPQPRQRSGPENQMWEYARGPGPLADPALPPDMGTDWGREPRSPGAMSYREKGPYMEDRGGWVSGPAPGAGHQRGEDRGGAALMGPSSGPGSDYGPRWAPPHLAARIPLGFRAPTDRSGPSSPQSDPRGGERFPESGRYRRGPPSPPPPPPPRRHSGGGAGGGSGPPGIGPGLHGASRHAPQEPRGGAPGGRHGAGDGAWAHNGRRSPSPPPHRRHGGSDLPGGPTYVGNTGPFRRPVSPYRSGLRSPQSARWEAAPYSAYDGRTSPPHDPGFIGRPRSPPAPMYGTQGSDRFIVDDGRDRGPAYLPPSPPQMRARLPPQESNDPRDGPAPSRHRGMRSPPRHFQDRGPAREYSPLPPGAAAAAAAAAPPPAAAPRFGDLNSRNSYERRRVSAGGDEPSSFELASYGRGRPPHIRRPLSPRSFDATLPDAKRRGSVDVSGRGERGPGFEAGRCSRQSGSPRRTAPPNPGHPGHANFRDGMEGKGRGCVSPDRHFGHGRLGGGLDPDPVWDRRNPDHGNHDRRLHHARSPPLGRRSDRGDQGAPPPHVGGPPTHGLQHASEVNRNSMHRSSADGGRMYGADGSNRSAAAATAGGGGGGGSGHTARSGLHASGVTAGQMGATNVGISAVATVSSLHHDEAAMVWFYIDPMGQKQGPCSIQQFRSWLKYLGQNAAFQDDYEKFRTCSVWKDPQHQHPHQHQQEGGRDGVTTRDGFSEKRTTTLSDLLQSLR</sequence>
<organism evidence="2 3">
    <name type="scientific">Volvox reticuliferus</name>
    <dbReference type="NCBI Taxonomy" id="1737510"/>
    <lineage>
        <taxon>Eukaryota</taxon>
        <taxon>Viridiplantae</taxon>
        <taxon>Chlorophyta</taxon>
        <taxon>core chlorophytes</taxon>
        <taxon>Chlorophyceae</taxon>
        <taxon>CS clade</taxon>
        <taxon>Chlamydomonadales</taxon>
        <taxon>Volvocaceae</taxon>
        <taxon>Volvox</taxon>
    </lineage>
</organism>
<gene>
    <name evidence="2" type="ORF">Vretimale_19361</name>
</gene>
<dbReference type="SUPFAM" id="SSF55277">
    <property type="entry name" value="GYF domain"/>
    <property type="match status" value="1"/>
</dbReference>
<reference evidence="2" key="1">
    <citation type="journal article" date="2021" name="Proc. Natl. Acad. Sci. U.S.A.">
        <title>Three genomes in the algal genus Volvox reveal the fate of a haploid sex-determining region after a transition to homothallism.</title>
        <authorList>
            <person name="Yamamoto K."/>
            <person name="Hamaji T."/>
            <person name="Kawai-Toyooka H."/>
            <person name="Matsuzaki R."/>
            <person name="Takahashi F."/>
            <person name="Nishimura Y."/>
            <person name="Kawachi M."/>
            <person name="Noguchi H."/>
            <person name="Minakuchi Y."/>
            <person name="Umen J.G."/>
            <person name="Toyoda A."/>
            <person name="Nozaki H."/>
        </authorList>
    </citation>
    <scope>NUCLEOTIDE SEQUENCE</scope>
    <source>
        <strain evidence="2">NIES-3785</strain>
    </source>
</reference>
<feature type="compositionally biased region" description="Gly residues" evidence="1">
    <location>
        <begin position="1108"/>
        <end position="1117"/>
    </location>
</feature>
<feature type="compositionally biased region" description="Basic and acidic residues" evidence="1">
    <location>
        <begin position="38"/>
        <end position="49"/>
    </location>
</feature>
<name>A0A8J4M090_9CHLO</name>
<protein>
    <recommendedName>
        <fullName evidence="4">GYF domain-containing protein</fullName>
    </recommendedName>
</protein>
<feature type="compositionally biased region" description="Low complexity" evidence="1">
    <location>
        <begin position="280"/>
        <end position="294"/>
    </location>
</feature>
<feature type="compositionally biased region" description="Basic residues" evidence="1">
    <location>
        <begin position="245"/>
        <end position="259"/>
    </location>
</feature>
<feature type="compositionally biased region" description="Basic and acidic residues" evidence="1">
    <location>
        <begin position="645"/>
        <end position="655"/>
    </location>
</feature>
<feature type="compositionally biased region" description="Basic and acidic residues" evidence="1">
    <location>
        <begin position="810"/>
        <end position="819"/>
    </location>
</feature>
<feature type="compositionally biased region" description="Basic and acidic residues" evidence="1">
    <location>
        <begin position="992"/>
        <end position="1011"/>
    </location>
</feature>
<evidence type="ECO:0000313" key="2">
    <source>
        <dbReference type="EMBL" id="GIM16770.1"/>
    </source>
</evidence>
<feature type="compositionally biased region" description="Gly residues" evidence="1">
    <location>
        <begin position="452"/>
        <end position="461"/>
    </location>
</feature>
<feature type="compositionally biased region" description="Pro residues" evidence="1">
    <location>
        <begin position="509"/>
        <end position="521"/>
    </location>
</feature>
<feature type="compositionally biased region" description="Gly residues" evidence="1">
    <location>
        <begin position="674"/>
        <end position="690"/>
    </location>
</feature>
<feature type="region of interest" description="Disordered" evidence="1">
    <location>
        <begin position="1"/>
        <end position="76"/>
    </location>
</feature>
<feature type="compositionally biased region" description="Basic and acidic residues" evidence="1">
    <location>
        <begin position="946"/>
        <end position="963"/>
    </location>
</feature>
<feature type="compositionally biased region" description="Polar residues" evidence="1">
    <location>
        <begin position="1235"/>
        <end position="1245"/>
    </location>
</feature>
<feature type="compositionally biased region" description="Gly residues" evidence="1">
    <location>
        <begin position="704"/>
        <end position="714"/>
    </location>
</feature>
<feature type="compositionally biased region" description="Basic and acidic residues" evidence="1">
    <location>
        <begin position="566"/>
        <end position="577"/>
    </location>
</feature>
<evidence type="ECO:0008006" key="4">
    <source>
        <dbReference type="Google" id="ProtNLM"/>
    </source>
</evidence>
<dbReference type="EMBL" id="BNCQ01000085">
    <property type="protein sequence ID" value="GIM16770.1"/>
    <property type="molecule type" value="Genomic_DNA"/>
</dbReference>
<feature type="compositionally biased region" description="Basic and acidic residues" evidence="1">
    <location>
        <begin position="1025"/>
        <end position="1037"/>
    </location>
</feature>
<comment type="caution">
    <text evidence="2">The sequence shown here is derived from an EMBL/GenBank/DDBJ whole genome shotgun (WGS) entry which is preliminary data.</text>
</comment>
<dbReference type="Proteomes" id="UP000722791">
    <property type="component" value="Unassembled WGS sequence"/>
</dbReference>
<evidence type="ECO:0000313" key="3">
    <source>
        <dbReference type="Proteomes" id="UP000722791"/>
    </source>
</evidence>